<evidence type="ECO:0000256" key="1">
    <source>
        <dbReference type="SAM" id="Phobius"/>
    </source>
</evidence>
<reference evidence="2 3" key="1">
    <citation type="journal article" date="2019" name="Int. J. Syst. Evol. Microbiol.">
        <title>The Global Catalogue of Microorganisms (GCM) 10K type strain sequencing project: providing services to taxonomists for standard genome sequencing and annotation.</title>
        <authorList>
            <consortium name="The Broad Institute Genomics Platform"/>
            <consortium name="The Broad Institute Genome Sequencing Center for Infectious Disease"/>
            <person name="Wu L."/>
            <person name="Ma J."/>
        </authorList>
    </citation>
    <scope>NUCLEOTIDE SEQUENCE [LARGE SCALE GENOMIC DNA]</scope>
    <source>
        <strain evidence="2 3">XZYJT29</strain>
    </source>
</reference>
<organism evidence="2 3">
    <name type="scientific">Halosimplex aquaticum</name>
    <dbReference type="NCBI Taxonomy" id="3026162"/>
    <lineage>
        <taxon>Archaea</taxon>
        <taxon>Methanobacteriati</taxon>
        <taxon>Methanobacteriota</taxon>
        <taxon>Stenosarchaea group</taxon>
        <taxon>Halobacteria</taxon>
        <taxon>Halobacteriales</taxon>
        <taxon>Haloarculaceae</taxon>
        <taxon>Halosimplex</taxon>
    </lineage>
</organism>
<gene>
    <name evidence="2" type="ORF">ACFQMA_23010</name>
</gene>
<feature type="transmembrane region" description="Helical" evidence="1">
    <location>
        <begin position="89"/>
        <end position="114"/>
    </location>
</feature>
<sequence length="125" mass="12866">MRQAIERANQESSGARAYVLALYYFVTGNISLVIILMGVASIGLGATLVNGTPAIVIGGEDGFISLMNGLPDGVRSFGAVEGTVLAHKVFAGMMGIFGATLIALGASIYGFLFANKLYARATSSA</sequence>
<accession>A0ABD5YAG9</accession>
<dbReference type="AlphaFoldDB" id="A0ABD5YAG9"/>
<feature type="transmembrane region" description="Helical" evidence="1">
    <location>
        <begin position="21"/>
        <end position="44"/>
    </location>
</feature>
<keyword evidence="3" id="KW-1185">Reference proteome</keyword>
<name>A0ABD5YAG9_9EURY</name>
<proteinExistence type="predicted"/>
<comment type="caution">
    <text evidence="2">The sequence shown here is derived from an EMBL/GenBank/DDBJ whole genome shotgun (WGS) entry which is preliminary data.</text>
</comment>
<protein>
    <submittedName>
        <fullName evidence="2">Uncharacterized protein</fullName>
    </submittedName>
</protein>
<dbReference type="RefSeq" id="WP_274323746.1">
    <property type="nucleotide sequence ID" value="NZ_CP118158.1"/>
</dbReference>
<evidence type="ECO:0000313" key="3">
    <source>
        <dbReference type="Proteomes" id="UP001596432"/>
    </source>
</evidence>
<dbReference type="EMBL" id="JBHTAS010000001">
    <property type="protein sequence ID" value="MFC7142691.1"/>
    <property type="molecule type" value="Genomic_DNA"/>
</dbReference>
<dbReference type="Proteomes" id="UP001596432">
    <property type="component" value="Unassembled WGS sequence"/>
</dbReference>
<keyword evidence="1" id="KW-0472">Membrane</keyword>
<evidence type="ECO:0000313" key="2">
    <source>
        <dbReference type="EMBL" id="MFC7142691.1"/>
    </source>
</evidence>
<keyword evidence="1" id="KW-1133">Transmembrane helix</keyword>
<keyword evidence="1" id="KW-0812">Transmembrane</keyword>
<dbReference type="GeneID" id="78823040"/>